<evidence type="ECO:0000256" key="1">
    <source>
        <dbReference type="ARBA" id="ARBA00022737"/>
    </source>
</evidence>
<dbReference type="Gene3D" id="1.25.40.10">
    <property type="entry name" value="Tetratricopeptide repeat domain"/>
    <property type="match status" value="4"/>
</dbReference>
<name>A0A167XSB0_9AGAM</name>
<dbReference type="InterPro" id="IPR027417">
    <property type="entry name" value="P-loop_NTPase"/>
</dbReference>
<dbReference type="PANTHER" id="PTHR10039">
    <property type="entry name" value="AMELOGENIN"/>
    <property type="match status" value="1"/>
</dbReference>
<dbReference type="SMART" id="SM00028">
    <property type="entry name" value="TPR"/>
    <property type="match status" value="7"/>
</dbReference>
<keyword evidence="4" id="KW-1185">Reference proteome</keyword>
<dbReference type="Pfam" id="PF24883">
    <property type="entry name" value="NPHP3_N"/>
    <property type="match status" value="1"/>
</dbReference>
<keyword evidence="1" id="KW-0677">Repeat</keyword>
<dbReference type="STRING" id="436010.A0A167XSB0"/>
<dbReference type="Pfam" id="PF12862">
    <property type="entry name" value="ANAPC5"/>
    <property type="match status" value="4"/>
</dbReference>
<dbReference type="PROSITE" id="PS50837">
    <property type="entry name" value="NACHT"/>
    <property type="match status" value="1"/>
</dbReference>
<dbReference type="OrthoDB" id="3038309at2759"/>
<protein>
    <submittedName>
        <fullName evidence="3">TPR-like protein</fullName>
    </submittedName>
</protein>
<dbReference type="Proteomes" id="UP000076532">
    <property type="component" value="Unassembled WGS sequence"/>
</dbReference>
<dbReference type="InterPro" id="IPR019734">
    <property type="entry name" value="TPR_rpt"/>
</dbReference>
<dbReference type="EMBL" id="KV417748">
    <property type="protein sequence ID" value="KZP07514.1"/>
    <property type="molecule type" value="Genomic_DNA"/>
</dbReference>
<dbReference type="Gene3D" id="3.40.50.300">
    <property type="entry name" value="P-loop containing nucleotide triphosphate hydrolases"/>
    <property type="match status" value="1"/>
</dbReference>
<sequence>MISITSLDVQVIGELTKQSPSLHPDHFFIFYVNGKDVCRSQRKAREPPLQWKEEKRFRLDFASTIRIVIFRRSLLAKRFPMKKYIVAEFNGTGIDFLDNSIEHEMRSESSDSVKSRISVRLDYSLESHMQFMKAVDEDISRIGKVPGFDAAQAATTIAGQLGTVLQKIVPIVDEFAGAHPILYAAWTVLSSAYKVVQQQIITDGSVRDLVEKLREVAGVASTCSNLPEIGGTINVLEDIGRAALEAALLIHEYAGPSVGAKPSIFARTAKHSPTNMSSRIAQCQKQFDDLIAILDRRLQLDTNSRIRAIQDAQTKMVLDKLVYAEGASWDPTMACLPGTRATIISIIHAWARSLDGQNVCWLKGVAGSGKSAIAHTIAQSLHKDGRLASSFFFNRNVASRNTSQLLVTTITRDITMIHPAIAADIRTTLEEDPSLASASLSRQFEAFISGPLSRHPIEHSFVIVIDALDEIIHEDATIELLKILRDEAPKLPPQLRIAVTSRPTRDIIDYLSKKGHIASHSIDITSVESGQDIEVYIGHQLRDEILHKRMGSSHSTEALVRDLKDLAGGLFIWIVTVFRYIRNADNPEGKLMALLSKSNTPGRLDPSKIMDALYTVILEGGGDWQDPEFCEGYRMLMGAIATAKRPLSLAALRALHGGAQMLAPGSLPQRFGSVLVGLDDKDEPIRVLHLSFHEFITNHTSTSSKFHIAVKEHSGRLAELCLQTMVREITDAKIRGTGYLLKDDDEEPGIPKVFGVSEQLLYCCEYWSDHVSDVDEPDTAIVEVVQRLLLHHNTIWIEIVSSAGVFRGSLAVWRWLQVRTPEFEEQVHESHASTLLLLSVRLKYAGRLDEALVASQEAVDLYRMLAAERPMAINEDLSRALYSLSTDFSALGRREEALATINEAVDLYRALAAERSVVFNADLAKSLDKQSTFLSRIGLLEEALVVVKEAVDLYRALTEERPAVFNVDLAMSLDTLSNQLSALGLREEALVAINEALGLYRALAAERPVAFNVYLAMSLDHQSKHLSVLGMREAALVAVKEAVDLYRVLAAERPVVFNADLAISLLSLSNRLSALELREEALSAINEALDLYRMLAAERPEVFNADLAMSLNNQSGCLSTLGLHEEAQASIKEAVDLYRTLAAERPVVFDADLARSLFNRSIYFSALGRHEEALAEIKEAVYLHRALAAERPAVFNAHLAMSLGTLSCLLSDLDTHDEALVAITEALEIHRKLAAERPAAFNFDVANSLNTISICLSQLGRGEEALAAMQEAVNLCRALGTDSDRPVDFNRSFYQFLINLSARLSYLSRWQEGLTAIHEAADFRRALAAEPPAVPDAELVKSVEQFSTFLLKAGHKEEARLILLELSKLRML</sequence>
<reference evidence="3 4" key="1">
    <citation type="journal article" date="2016" name="Mol. Biol. Evol.">
        <title>Comparative Genomics of Early-Diverging Mushroom-Forming Fungi Provides Insights into the Origins of Lignocellulose Decay Capabilities.</title>
        <authorList>
            <person name="Nagy L.G."/>
            <person name="Riley R."/>
            <person name="Tritt A."/>
            <person name="Adam C."/>
            <person name="Daum C."/>
            <person name="Floudas D."/>
            <person name="Sun H."/>
            <person name="Yadav J.S."/>
            <person name="Pangilinan J."/>
            <person name="Larsson K.H."/>
            <person name="Matsuura K."/>
            <person name="Barry K."/>
            <person name="Labutti K."/>
            <person name="Kuo R."/>
            <person name="Ohm R.A."/>
            <person name="Bhattacharya S.S."/>
            <person name="Shirouzu T."/>
            <person name="Yoshinaga Y."/>
            <person name="Martin F.M."/>
            <person name="Grigoriev I.V."/>
            <person name="Hibbett D.S."/>
        </authorList>
    </citation>
    <scope>NUCLEOTIDE SEQUENCE [LARGE SCALE GENOMIC DNA]</scope>
    <source>
        <strain evidence="3 4">CBS 109695</strain>
    </source>
</reference>
<accession>A0A167XSB0</accession>
<evidence type="ECO:0000259" key="2">
    <source>
        <dbReference type="PROSITE" id="PS50837"/>
    </source>
</evidence>
<dbReference type="SUPFAM" id="SSF48452">
    <property type="entry name" value="TPR-like"/>
    <property type="match status" value="4"/>
</dbReference>
<dbReference type="Pfam" id="PF13374">
    <property type="entry name" value="TPR_10"/>
    <property type="match status" value="1"/>
</dbReference>
<dbReference type="InterPro" id="IPR011990">
    <property type="entry name" value="TPR-like_helical_dom_sf"/>
</dbReference>
<dbReference type="PANTHER" id="PTHR10039:SF17">
    <property type="entry name" value="FUNGAL STAND N-TERMINAL GOODBYE DOMAIN-CONTAINING PROTEIN-RELATED"/>
    <property type="match status" value="1"/>
</dbReference>
<gene>
    <name evidence="3" type="ORF">FIBSPDRAFT_1052928</name>
</gene>
<dbReference type="SUPFAM" id="SSF52540">
    <property type="entry name" value="P-loop containing nucleoside triphosphate hydrolases"/>
    <property type="match status" value="1"/>
</dbReference>
<dbReference type="InterPro" id="IPR056884">
    <property type="entry name" value="NPHP3-like_N"/>
</dbReference>
<evidence type="ECO:0000313" key="4">
    <source>
        <dbReference type="Proteomes" id="UP000076532"/>
    </source>
</evidence>
<dbReference type="InterPro" id="IPR007111">
    <property type="entry name" value="NACHT_NTPase"/>
</dbReference>
<organism evidence="3 4">
    <name type="scientific">Athelia psychrophila</name>
    <dbReference type="NCBI Taxonomy" id="1759441"/>
    <lineage>
        <taxon>Eukaryota</taxon>
        <taxon>Fungi</taxon>
        <taxon>Dikarya</taxon>
        <taxon>Basidiomycota</taxon>
        <taxon>Agaricomycotina</taxon>
        <taxon>Agaricomycetes</taxon>
        <taxon>Agaricomycetidae</taxon>
        <taxon>Atheliales</taxon>
        <taxon>Atheliaceae</taxon>
        <taxon>Athelia</taxon>
    </lineage>
</organism>
<feature type="domain" description="NACHT" evidence="2">
    <location>
        <begin position="358"/>
        <end position="503"/>
    </location>
</feature>
<proteinExistence type="predicted"/>
<dbReference type="InterPro" id="IPR026000">
    <property type="entry name" value="Apc5_dom"/>
</dbReference>
<evidence type="ECO:0000313" key="3">
    <source>
        <dbReference type="EMBL" id="KZP07514.1"/>
    </source>
</evidence>